<sequence>MTDREPNKPPITVPLRFLHAFLGGRVTFLNFCRSFEWVDSEVEARGVNPFSRYEQDNLQISSIEINDGGSEHPTVTFHFKPDSRLTPG</sequence>
<protein>
    <submittedName>
        <fullName evidence="2">Uncharacterized protein</fullName>
    </submittedName>
</protein>
<keyword evidence="3" id="KW-1185">Reference proteome</keyword>
<organism evidence="2 3">
    <name type="scientific">Brevundimonas guildfordensis</name>
    <dbReference type="NCBI Taxonomy" id="2762241"/>
    <lineage>
        <taxon>Bacteria</taxon>
        <taxon>Pseudomonadati</taxon>
        <taxon>Pseudomonadota</taxon>
        <taxon>Alphaproteobacteria</taxon>
        <taxon>Caulobacterales</taxon>
        <taxon>Caulobacteraceae</taxon>
        <taxon>Brevundimonas</taxon>
    </lineage>
</organism>
<evidence type="ECO:0000256" key="1">
    <source>
        <dbReference type="SAM" id="MobiDB-lite"/>
    </source>
</evidence>
<evidence type="ECO:0000313" key="2">
    <source>
        <dbReference type="EMBL" id="MBD7942484.1"/>
    </source>
</evidence>
<feature type="compositionally biased region" description="Basic and acidic residues" evidence="1">
    <location>
        <begin position="79"/>
        <end position="88"/>
    </location>
</feature>
<feature type="region of interest" description="Disordered" evidence="1">
    <location>
        <begin position="69"/>
        <end position="88"/>
    </location>
</feature>
<dbReference type="EMBL" id="JACSQU010000006">
    <property type="protein sequence ID" value="MBD7942484.1"/>
    <property type="molecule type" value="Genomic_DNA"/>
</dbReference>
<dbReference type="Proteomes" id="UP000638918">
    <property type="component" value="Unassembled WGS sequence"/>
</dbReference>
<name>A0ABR8R3Y5_9CAUL</name>
<comment type="caution">
    <text evidence="2">The sequence shown here is derived from an EMBL/GenBank/DDBJ whole genome shotgun (WGS) entry which is preliminary data.</text>
</comment>
<proteinExistence type="predicted"/>
<reference evidence="2 3" key="1">
    <citation type="submission" date="2020-08" db="EMBL/GenBank/DDBJ databases">
        <title>A Genomic Blueprint of the Chicken Gut Microbiome.</title>
        <authorList>
            <person name="Gilroy R."/>
            <person name="Ravi A."/>
            <person name="Getino M."/>
            <person name="Pursley I."/>
            <person name="Horton D.L."/>
            <person name="Alikhan N.-F."/>
            <person name="Baker D."/>
            <person name="Gharbi K."/>
            <person name="Hall N."/>
            <person name="Watson M."/>
            <person name="Adriaenssens E.M."/>
            <person name="Foster-Nyarko E."/>
            <person name="Jarju S."/>
            <person name="Secka A."/>
            <person name="Antonio M."/>
            <person name="Oren A."/>
            <person name="Chaudhuri R."/>
            <person name="La Ragione R.M."/>
            <person name="Hildebrand F."/>
            <person name="Pallen M.J."/>
        </authorList>
    </citation>
    <scope>NUCLEOTIDE SEQUENCE [LARGE SCALE GENOMIC DNA]</scope>
    <source>
        <strain evidence="2 3">Sa3CVA3</strain>
    </source>
</reference>
<gene>
    <name evidence="2" type="ORF">H9656_13930</name>
</gene>
<accession>A0ABR8R3Y5</accession>
<dbReference type="RefSeq" id="WP_191744866.1">
    <property type="nucleotide sequence ID" value="NZ_JACSQU010000006.1"/>
</dbReference>
<evidence type="ECO:0000313" key="3">
    <source>
        <dbReference type="Proteomes" id="UP000638918"/>
    </source>
</evidence>